<feature type="compositionally biased region" description="Polar residues" evidence="1">
    <location>
        <begin position="115"/>
        <end position="125"/>
    </location>
</feature>
<feature type="compositionally biased region" description="Low complexity" evidence="1">
    <location>
        <begin position="1123"/>
        <end position="1139"/>
    </location>
</feature>
<feature type="compositionally biased region" description="Low complexity" evidence="1">
    <location>
        <begin position="1635"/>
        <end position="1645"/>
    </location>
</feature>
<evidence type="ECO:0000313" key="3">
    <source>
        <dbReference type="Proteomes" id="UP000594262"/>
    </source>
</evidence>
<organism evidence="2 3">
    <name type="scientific">Clytia hemisphaerica</name>
    <dbReference type="NCBI Taxonomy" id="252671"/>
    <lineage>
        <taxon>Eukaryota</taxon>
        <taxon>Metazoa</taxon>
        <taxon>Cnidaria</taxon>
        <taxon>Hydrozoa</taxon>
        <taxon>Hydroidolina</taxon>
        <taxon>Leptothecata</taxon>
        <taxon>Obeliida</taxon>
        <taxon>Clytiidae</taxon>
        <taxon>Clytia</taxon>
    </lineage>
</organism>
<feature type="compositionally biased region" description="Polar residues" evidence="1">
    <location>
        <begin position="688"/>
        <end position="697"/>
    </location>
</feature>
<feature type="compositionally biased region" description="Low complexity" evidence="1">
    <location>
        <begin position="1454"/>
        <end position="1475"/>
    </location>
</feature>
<dbReference type="RefSeq" id="XP_066930195.1">
    <property type="nucleotide sequence ID" value="XM_067074094.1"/>
</dbReference>
<feature type="region of interest" description="Disordered" evidence="1">
    <location>
        <begin position="900"/>
        <end position="922"/>
    </location>
</feature>
<feature type="compositionally biased region" description="Polar residues" evidence="1">
    <location>
        <begin position="832"/>
        <end position="843"/>
    </location>
</feature>
<feature type="compositionally biased region" description="Acidic residues" evidence="1">
    <location>
        <begin position="1"/>
        <end position="14"/>
    </location>
</feature>
<feature type="compositionally biased region" description="Low complexity" evidence="1">
    <location>
        <begin position="1246"/>
        <end position="1280"/>
    </location>
</feature>
<feature type="compositionally biased region" description="Polar residues" evidence="1">
    <location>
        <begin position="181"/>
        <end position="191"/>
    </location>
</feature>
<feature type="compositionally biased region" description="Polar residues" evidence="1">
    <location>
        <begin position="1520"/>
        <end position="1562"/>
    </location>
</feature>
<feature type="compositionally biased region" description="Polar residues" evidence="1">
    <location>
        <begin position="1165"/>
        <end position="1210"/>
    </location>
</feature>
<feature type="compositionally biased region" description="Polar residues" evidence="1">
    <location>
        <begin position="1038"/>
        <end position="1048"/>
    </location>
</feature>
<dbReference type="OrthoDB" id="6161073at2759"/>
<feature type="compositionally biased region" description="Low complexity" evidence="1">
    <location>
        <begin position="1564"/>
        <end position="1591"/>
    </location>
</feature>
<feature type="region of interest" description="Disordered" evidence="1">
    <location>
        <begin position="1740"/>
        <end position="1762"/>
    </location>
</feature>
<feature type="compositionally biased region" description="Polar residues" evidence="1">
    <location>
        <begin position="1646"/>
        <end position="1716"/>
    </location>
</feature>
<feature type="compositionally biased region" description="Polar residues" evidence="1">
    <location>
        <begin position="1438"/>
        <end position="1453"/>
    </location>
</feature>
<feature type="compositionally biased region" description="Polar residues" evidence="1">
    <location>
        <begin position="199"/>
        <end position="209"/>
    </location>
</feature>
<feature type="region of interest" description="Disordered" evidence="1">
    <location>
        <begin position="1634"/>
        <end position="1727"/>
    </location>
</feature>
<feature type="region of interest" description="Disordered" evidence="1">
    <location>
        <begin position="430"/>
        <end position="477"/>
    </location>
</feature>
<feature type="region of interest" description="Disordered" evidence="1">
    <location>
        <begin position="1236"/>
        <end position="1280"/>
    </location>
</feature>
<feature type="region of interest" description="Disordered" evidence="1">
    <location>
        <begin position="1076"/>
        <end position="1218"/>
    </location>
</feature>
<feature type="compositionally biased region" description="Polar residues" evidence="1">
    <location>
        <begin position="1014"/>
        <end position="1029"/>
    </location>
</feature>
<sequence length="1762" mass="190232">MEDSASNDFGDFDAFDSTGTSAAKQDSKTKDNNDVDSTSDDFGDFGAFDSETKPSDSPECKSNPELKDNKNTDSASNDFGDFGAFDNNTNSATELKFESEFKNNENAGFDDFGSFDSNTTNAIETKTSDSEKGNTNAESSSSNFGDFGAFDSNTNNATELKSESEFKNNENSGFDDFGAFDSNTTNNAIETKTSDSEKGNTNAESSSSEFGDFGAFDSNTCATKETKFGDFGTAEQEMESVNGFADFGGFAESKPTNDFGNFGNFEDQSGKSTKKTTSVAVQLCQKTLEHTLKVSDSEQNDDDNTRKRIYDLLEHVKNTFVPDTEVSFWEEMQIVKKDEDYWSIHYFSSHFFKHQINALELDYKEIKPKSSIGKHLSTPSLSPATSIGSFDMELGILQPQLVNPKNTLLAQSQNKKVSSALIERLPSLSSLHKESGSEPTSETTSLDLDFFLGGPKDETTEAQQPASTKPPPSSSAIFDLENMDVSSAPENTENSKSLQMDNEFSMFESSSPPPPQQSNDEEVFQTDSQISMDVSKNSLETVNQPKSISPESALSSSEIPFPGNASVESKTSLFIDASKALITPQSFGIDFLAREPPPINSFNDDSKIANEISNAQNSDGFGDFAASGISNLKSDSINLDNQFSTFSTFQDAQSGPPVDDKYSVFADVSTETGKSSVFEKSEEELKSDLQNALTTQSKKPELLENTGESTKPTGGDDFSGFSSFAQPEQQTSGTSIVKDFGEFSDCEKSNNSSNTNKQSSGKTSDFEGFSSFTEPPNKSTNQDAFANFGSFESIPSGSLSKTEFSTDFESNEFDDFSDNKTTGTDFDDFKSTQENQSANSAKTSDTKIESKPSDNSIDSNFGDFSVIQSDSNKQTDFTSFETCAPSTESFGDFSTGFAEFSTSSNDPKKSPSFSVDPSDKSSFSAFSTVSKTLSNPENAFANFSSPLNGTTTTASVSSDPGNTSFGDFSTFDNTSSQTIDQNQQISMLQSQSSIDAATTSDKYDIFINISDQPSTNQPIGIQSSLSDNNDFGAFSDPAPSSISSNFNHQSASSISISNKDFGEFSDASLLTTSSFKQPSMESSVPDSTIQITSIPSNMGLDHSSSFAQFSSTPQSSNNDFGAFSDTQSQSFGQFSSTTTNMNVPSSNYGQTPSSNINDFGAFEDNITSSQPSQPSSDFAHFSTSSNNPKPTTDTSSNDFGAFSDSTQPAKTSADFGRFPISPSTYNVKENAFGAFSDSITPPPPSDFAQFSSPASSSNDFDDFSSSTTTQPPSSDFGKFPSVTTATTSTLTTSTIPTTSSNTSNYFGAISNTLQPLAPTLSNDSDKYTAFSNLNQSTSSSTPELHQTTDDKYSVFSNVNVTGFSDFSSNQTNENIQQAPTNNFGNINSNPIPSSTTSNDFGDFSSASFTNTTTTDSTQIAFPTNNGFITNASFSTAQQSSNNDQFGSFNTPLPQSSSNLQMSQQSFSSAPVSSQQTPNQDFGAFNNLPMPTSVQSSSNEDFGTFNSAPNNPGFAEFSSAPRVTNTSIQSQPIQNSNDFGAFNHSAQLPSNQSDFSGFTSFASKQPPNNQIVPPNNFSMSQQSQSSHSTSQSDFGDFSTAPSNSFGSFQHQQNFNNPQQQAYNTQQIPQQTTRWNQQNQFGAQSQQMYQTNSNPKFGQRFPQSNQQNPSNPRFQAPNNPQQFYGGYQQRQMNPGNHQQHGQVRQGNPQSRGPGTYNRQPKADDPFASLSLVDNAKQLSLSVNNLNRKTKRSLNSMSTTKSGKS</sequence>
<feature type="compositionally biased region" description="Basic and acidic residues" evidence="1">
    <location>
        <begin position="739"/>
        <end position="748"/>
    </location>
</feature>
<feature type="compositionally biased region" description="Low complexity" evidence="1">
    <location>
        <begin position="749"/>
        <end position="763"/>
    </location>
</feature>
<feature type="compositionally biased region" description="Polar residues" evidence="1">
    <location>
        <begin position="720"/>
        <end position="735"/>
    </location>
</feature>
<feature type="region of interest" description="Disordered" evidence="1">
    <location>
        <begin position="1"/>
        <end position="85"/>
    </location>
</feature>
<dbReference type="GeneID" id="136817775"/>
<feature type="compositionally biased region" description="Basic and acidic residues" evidence="1">
    <location>
        <begin position="50"/>
        <end position="71"/>
    </location>
</feature>
<proteinExistence type="predicted"/>
<feature type="region of interest" description="Disordered" evidence="1">
    <location>
        <begin position="1014"/>
        <end position="1048"/>
    </location>
</feature>
<feature type="region of interest" description="Disordered" evidence="1">
    <location>
        <begin position="1438"/>
        <end position="1611"/>
    </location>
</feature>
<evidence type="ECO:0000313" key="2">
    <source>
        <dbReference type="EnsemblMetazoa" id="CLYHEMP025219.1"/>
    </source>
</evidence>
<feature type="compositionally biased region" description="Basic and acidic residues" evidence="1">
    <location>
        <begin position="677"/>
        <end position="687"/>
    </location>
</feature>
<feature type="compositionally biased region" description="Polar residues" evidence="1">
    <location>
        <begin position="770"/>
        <end position="784"/>
    </location>
</feature>
<reference evidence="2" key="1">
    <citation type="submission" date="2021-01" db="UniProtKB">
        <authorList>
            <consortium name="EnsemblMetazoa"/>
        </authorList>
    </citation>
    <scope>IDENTIFICATION</scope>
</reference>
<dbReference type="Proteomes" id="UP000594262">
    <property type="component" value="Unplaced"/>
</dbReference>
<feature type="compositionally biased region" description="Polar residues" evidence="1">
    <location>
        <begin position="1598"/>
        <end position="1607"/>
    </location>
</feature>
<feature type="compositionally biased region" description="Polar residues" evidence="1">
    <location>
        <begin position="1488"/>
        <end position="1509"/>
    </location>
</feature>
<feature type="compositionally biased region" description="Polar residues" evidence="1">
    <location>
        <begin position="133"/>
        <end position="144"/>
    </location>
</feature>
<protein>
    <submittedName>
        <fullName evidence="2">Uncharacterized protein</fullName>
    </submittedName>
</protein>
<accession>A0A7M5XL54</accession>
<feature type="compositionally biased region" description="Polar residues" evidence="1">
    <location>
        <begin position="1140"/>
        <end position="1157"/>
    </location>
</feature>
<name>A0A7M5XL54_9CNID</name>
<evidence type="ECO:0000256" key="1">
    <source>
        <dbReference type="SAM" id="MobiDB-lite"/>
    </source>
</evidence>
<feature type="region of interest" description="Disordered" evidence="1">
    <location>
        <begin position="107"/>
        <end position="211"/>
    </location>
</feature>
<feature type="compositionally biased region" description="Polar residues" evidence="1">
    <location>
        <begin position="1076"/>
        <end position="1119"/>
    </location>
</feature>
<feature type="region of interest" description="Disordered" evidence="1">
    <location>
        <begin position="673"/>
        <end position="867"/>
    </location>
</feature>
<dbReference type="EnsemblMetazoa" id="CLYHEMT025219.1">
    <property type="protein sequence ID" value="CLYHEMP025219.1"/>
    <property type="gene ID" value="CLYHEMG025219"/>
</dbReference>
<keyword evidence="3" id="KW-1185">Reference proteome</keyword>